<dbReference type="Gene3D" id="2.120.10.30">
    <property type="entry name" value="TolB, C-terminal domain"/>
    <property type="match status" value="1"/>
</dbReference>
<accession>A0ABY7FL71</accession>
<evidence type="ECO:0000313" key="6">
    <source>
        <dbReference type="Proteomes" id="UP001164746"/>
    </source>
</evidence>
<dbReference type="PANTHER" id="PTHR10009:SF18">
    <property type="entry name" value="PROTEIN YELLOW-LIKE PROTEIN"/>
    <property type="match status" value="1"/>
</dbReference>
<sequence length="351" mass="39419">MPSSLEKQTLTTVSSQSRDNISYAWAIYELPNVQYDWPNTSEKARAIRNGEYIVENNIITGIKVHMDTIYVTVPRWRPGVPSTLNVLGEDGVLRPFPSWAMNTLGDCGSLQYVQSMEVDPNTGRMWIIDTGRVDTRAAGLSPRNLCPPKLVILDITTKKIERVYEFPDNVVSHTSNFMNDIVLDYVDGEARFAYISDTSDAKIYVYDFERNASYYYQDITMNAQRLIPGVQDGLLSAPVDGIAMSADFAYVYYCTLTSIELYAIPTHTLRRPGANFSADIIHVGQKAGGSDGMTPRHGSPYRIVSPVGGRRGFRQSSSKEQKQHSPLWDFNWDNALPAPQRVAIIRKDQNT</sequence>
<comment type="subcellular location">
    <subcellularLocation>
        <location evidence="1">Secreted</location>
    </subcellularLocation>
</comment>
<proteinExistence type="inferred from homology"/>
<comment type="similarity">
    <text evidence="2">Belongs to the major royal jelly protein family.</text>
</comment>
<dbReference type="PANTHER" id="PTHR10009">
    <property type="entry name" value="PROTEIN YELLOW-RELATED"/>
    <property type="match status" value="1"/>
</dbReference>
<gene>
    <name evidence="5" type="ORF">MAR_036469</name>
</gene>
<keyword evidence="3" id="KW-0964">Secreted</keyword>
<reference evidence="5" key="1">
    <citation type="submission" date="2022-11" db="EMBL/GenBank/DDBJ databases">
        <title>Centuries of genome instability and evolution in soft-shell clam transmissible cancer (bioRxiv).</title>
        <authorList>
            <person name="Hart S.F.M."/>
            <person name="Yonemitsu M.A."/>
            <person name="Giersch R.M."/>
            <person name="Beal B.F."/>
            <person name="Arriagada G."/>
            <person name="Davis B.W."/>
            <person name="Ostrander E.A."/>
            <person name="Goff S.P."/>
            <person name="Metzger M.J."/>
        </authorList>
    </citation>
    <scope>NUCLEOTIDE SEQUENCE</scope>
    <source>
        <strain evidence="5">MELC-2E11</strain>
        <tissue evidence="5">Siphon/mantle</tissue>
    </source>
</reference>
<evidence type="ECO:0000256" key="3">
    <source>
        <dbReference type="ARBA" id="ARBA00022525"/>
    </source>
</evidence>
<evidence type="ECO:0000256" key="4">
    <source>
        <dbReference type="SAM" id="MobiDB-lite"/>
    </source>
</evidence>
<evidence type="ECO:0000256" key="1">
    <source>
        <dbReference type="ARBA" id="ARBA00004613"/>
    </source>
</evidence>
<name>A0ABY7FL71_MYAAR</name>
<dbReference type="Pfam" id="PF03022">
    <property type="entry name" value="MRJP"/>
    <property type="match status" value="1"/>
</dbReference>
<dbReference type="InterPro" id="IPR017996">
    <property type="entry name" value="MRJP/yellow-related"/>
</dbReference>
<evidence type="ECO:0000256" key="2">
    <source>
        <dbReference type="ARBA" id="ARBA00009127"/>
    </source>
</evidence>
<protein>
    <submittedName>
        <fullName evidence="5">YELL-like protein</fullName>
    </submittedName>
</protein>
<feature type="region of interest" description="Disordered" evidence="4">
    <location>
        <begin position="287"/>
        <end position="324"/>
    </location>
</feature>
<dbReference type="SUPFAM" id="SSF75011">
    <property type="entry name" value="3-carboxy-cis,cis-mucoante lactonizing enzyme"/>
    <property type="match status" value="1"/>
</dbReference>
<dbReference type="Proteomes" id="UP001164746">
    <property type="component" value="Chromosome 13"/>
</dbReference>
<dbReference type="InterPro" id="IPR011042">
    <property type="entry name" value="6-blade_b-propeller_TolB-like"/>
</dbReference>
<organism evidence="5 6">
    <name type="scientific">Mya arenaria</name>
    <name type="common">Soft-shell clam</name>
    <dbReference type="NCBI Taxonomy" id="6604"/>
    <lineage>
        <taxon>Eukaryota</taxon>
        <taxon>Metazoa</taxon>
        <taxon>Spiralia</taxon>
        <taxon>Lophotrochozoa</taxon>
        <taxon>Mollusca</taxon>
        <taxon>Bivalvia</taxon>
        <taxon>Autobranchia</taxon>
        <taxon>Heteroconchia</taxon>
        <taxon>Euheterodonta</taxon>
        <taxon>Imparidentia</taxon>
        <taxon>Neoheterodontei</taxon>
        <taxon>Myida</taxon>
        <taxon>Myoidea</taxon>
        <taxon>Myidae</taxon>
        <taxon>Mya</taxon>
    </lineage>
</organism>
<keyword evidence="6" id="KW-1185">Reference proteome</keyword>
<dbReference type="EMBL" id="CP111024">
    <property type="protein sequence ID" value="WAR22800.1"/>
    <property type="molecule type" value="Genomic_DNA"/>
</dbReference>
<evidence type="ECO:0000313" key="5">
    <source>
        <dbReference type="EMBL" id="WAR22800.1"/>
    </source>
</evidence>